<evidence type="ECO:0000256" key="4">
    <source>
        <dbReference type="SAM" id="Phobius"/>
    </source>
</evidence>
<dbReference type="GO" id="GO:0043565">
    <property type="term" value="F:sequence-specific DNA binding"/>
    <property type="evidence" value="ECO:0007669"/>
    <property type="project" value="InterPro"/>
</dbReference>
<dbReference type="PANTHER" id="PTHR43280">
    <property type="entry name" value="ARAC-FAMILY TRANSCRIPTIONAL REGULATOR"/>
    <property type="match status" value="1"/>
</dbReference>
<keyword evidence="3" id="KW-0804">Transcription</keyword>
<feature type="transmembrane region" description="Helical" evidence="4">
    <location>
        <begin position="25"/>
        <end position="47"/>
    </location>
</feature>
<accession>A0A4R5KCG8</accession>
<keyword evidence="4" id="KW-0812">Transmembrane</keyword>
<dbReference type="PANTHER" id="PTHR43280:SF2">
    <property type="entry name" value="HTH-TYPE TRANSCRIPTIONAL REGULATOR EXSA"/>
    <property type="match status" value="1"/>
</dbReference>
<sequence>MTRNGGCLLRTIRIPKFRNNLLNRLIWQCCISICVAVIVVGTVYYQVSMSQAERQAMEQSQTSLARIKDSVESLLQGVENDSLQLAVDPLLTESFTKPDYENNFFFQQDVIKLLSRKNYFNSIIKEIIFYRINDGFLLSSEQGHIQLNRFKQADDIQRILNGSRYNHWMRLPQSLEKSMITFTREVRTSSDSVVHGFLIYQVQVSIPPLQNLQAVPGWSSRLYVIDDEKRILFGTTNELPVRFASPQVEAFLNAKDATASQYIKGKLYTFVKTAIGREYISLTPRESIANEFTWIRWLTALIVSVVLICGISVTLLNLKLIYNPIEQLILHGEQASRGRISRQGNNEIAFIKDCLTYLKDETDKIREYVSHIQPTVREKFLQMVLEWNPLIRHSIESECEKFNIRVHGTYGVIVIDAENLHRQNRFLRGDQPIIAYAVTNMLNELLKSGQFPLDGYVVMSSEWKAIAILHPTRKMSPENVPASIRQFSTALCSRMDEVMKIQIAVGIGRIYNHIADISVAYQEAKMALQRRIYGNQERLHFISDSDKTAKSFPQLYPNTVEKQMIEALKSRELLEGKSAVVNFSNKICGSENAAFISQCYNVLLASLLNSLQTEGGNLYNVLSEHALFEELRERQTSSEIHDWFTERFFPVYLKALSEGNHVRGKNAVMRIMKHIRDNALDNPSLVQCSEMVSMNPSYISHIFRIETGMSFVEFLTQCKLEESKKMLSHTDMNVGEIASKVGFSERHFLRVFQKHLGITPSQYRAMHR</sequence>
<keyword evidence="1" id="KW-0805">Transcription regulation</keyword>
<dbReference type="Pfam" id="PF12833">
    <property type="entry name" value="HTH_18"/>
    <property type="match status" value="1"/>
</dbReference>
<evidence type="ECO:0000256" key="3">
    <source>
        <dbReference type="ARBA" id="ARBA00023163"/>
    </source>
</evidence>
<dbReference type="Proteomes" id="UP000295636">
    <property type="component" value="Unassembled WGS sequence"/>
</dbReference>
<dbReference type="Gene3D" id="1.10.10.60">
    <property type="entry name" value="Homeodomain-like"/>
    <property type="match status" value="2"/>
</dbReference>
<dbReference type="OrthoDB" id="1975037at2"/>
<keyword evidence="2" id="KW-0238">DNA-binding</keyword>
<dbReference type="PROSITE" id="PS01124">
    <property type="entry name" value="HTH_ARAC_FAMILY_2"/>
    <property type="match status" value="1"/>
</dbReference>
<protein>
    <submittedName>
        <fullName evidence="6">AraC family transcriptional regulator</fullName>
    </submittedName>
</protein>
<evidence type="ECO:0000313" key="7">
    <source>
        <dbReference type="Proteomes" id="UP000295636"/>
    </source>
</evidence>
<proteinExistence type="predicted"/>
<gene>
    <name evidence="6" type="ORF">E1757_31230</name>
</gene>
<evidence type="ECO:0000259" key="5">
    <source>
        <dbReference type="PROSITE" id="PS01124"/>
    </source>
</evidence>
<organism evidence="6 7">
    <name type="scientific">Paenibacillus piri</name>
    <dbReference type="NCBI Taxonomy" id="2547395"/>
    <lineage>
        <taxon>Bacteria</taxon>
        <taxon>Bacillati</taxon>
        <taxon>Bacillota</taxon>
        <taxon>Bacilli</taxon>
        <taxon>Bacillales</taxon>
        <taxon>Paenibacillaceae</taxon>
        <taxon>Paenibacillus</taxon>
    </lineage>
</organism>
<dbReference type="InterPro" id="IPR041522">
    <property type="entry name" value="CdaR_GGDEF"/>
</dbReference>
<dbReference type="GO" id="GO:0003700">
    <property type="term" value="F:DNA-binding transcription factor activity"/>
    <property type="evidence" value="ECO:0007669"/>
    <property type="project" value="InterPro"/>
</dbReference>
<dbReference type="EMBL" id="SMRT01000024">
    <property type="protein sequence ID" value="TDF91817.1"/>
    <property type="molecule type" value="Genomic_DNA"/>
</dbReference>
<dbReference type="InterPro" id="IPR018062">
    <property type="entry name" value="HTH_AraC-typ_CS"/>
</dbReference>
<dbReference type="SMART" id="SM00342">
    <property type="entry name" value="HTH_ARAC"/>
    <property type="match status" value="1"/>
</dbReference>
<dbReference type="InterPro" id="IPR018060">
    <property type="entry name" value="HTH_AraC"/>
</dbReference>
<dbReference type="InterPro" id="IPR009057">
    <property type="entry name" value="Homeodomain-like_sf"/>
</dbReference>
<evidence type="ECO:0000256" key="2">
    <source>
        <dbReference type="ARBA" id="ARBA00023125"/>
    </source>
</evidence>
<feature type="transmembrane region" description="Helical" evidence="4">
    <location>
        <begin position="294"/>
        <end position="316"/>
    </location>
</feature>
<dbReference type="AlphaFoldDB" id="A0A4R5KCG8"/>
<dbReference type="RefSeq" id="WP_133235701.1">
    <property type="nucleotide sequence ID" value="NZ_SMRT01000024.1"/>
</dbReference>
<keyword evidence="7" id="KW-1185">Reference proteome</keyword>
<keyword evidence="4" id="KW-0472">Membrane</keyword>
<feature type="domain" description="HTH araC/xylS-type" evidence="5">
    <location>
        <begin position="669"/>
        <end position="766"/>
    </location>
</feature>
<evidence type="ECO:0000313" key="6">
    <source>
        <dbReference type="EMBL" id="TDF91817.1"/>
    </source>
</evidence>
<comment type="caution">
    <text evidence="6">The sequence shown here is derived from an EMBL/GenBank/DDBJ whole genome shotgun (WGS) entry which is preliminary data.</text>
</comment>
<keyword evidence="4" id="KW-1133">Transmembrane helix</keyword>
<evidence type="ECO:0000256" key="1">
    <source>
        <dbReference type="ARBA" id="ARBA00023015"/>
    </source>
</evidence>
<dbReference type="SUPFAM" id="SSF46689">
    <property type="entry name" value="Homeodomain-like"/>
    <property type="match status" value="1"/>
</dbReference>
<reference evidence="6 7" key="1">
    <citation type="submission" date="2019-03" db="EMBL/GenBank/DDBJ databases">
        <title>This is whole genome sequence of Paenibacillus sp MS74 strain.</title>
        <authorList>
            <person name="Trinh H.N."/>
        </authorList>
    </citation>
    <scope>NUCLEOTIDE SEQUENCE [LARGE SCALE GENOMIC DNA]</scope>
    <source>
        <strain evidence="6 7">MS74</strain>
    </source>
</reference>
<dbReference type="Pfam" id="PF17853">
    <property type="entry name" value="GGDEF_2"/>
    <property type="match status" value="1"/>
</dbReference>
<name>A0A4R5KCG8_9BACL</name>
<dbReference type="PROSITE" id="PS00041">
    <property type="entry name" value="HTH_ARAC_FAMILY_1"/>
    <property type="match status" value="1"/>
</dbReference>